<dbReference type="PANTHER" id="PTHR43229">
    <property type="entry name" value="NODULATION PROTEIN J"/>
    <property type="match status" value="1"/>
</dbReference>
<dbReference type="InterPro" id="IPR047817">
    <property type="entry name" value="ABC2_TM_bact-type"/>
</dbReference>
<feature type="transmembrane region" description="Helical" evidence="1">
    <location>
        <begin position="176"/>
        <end position="196"/>
    </location>
</feature>
<keyword evidence="1" id="KW-1133">Transmembrane helix</keyword>
<name>A0A1G1W7V6_9BACT</name>
<gene>
    <name evidence="3" type="ORF">A2Y57_04500</name>
</gene>
<feature type="transmembrane region" description="Helical" evidence="1">
    <location>
        <begin position="225"/>
        <end position="244"/>
    </location>
</feature>
<feature type="domain" description="ABC transmembrane type-2" evidence="2">
    <location>
        <begin position="22"/>
        <end position="247"/>
    </location>
</feature>
<evidence type="ECO:0000313" key="3">
    <source>
        <dbReference type="EMBL" id="OGY23759.1"/>
    </source>
</evidence>
<evidence type="ECO:0000313" key="4">
    <source>
        <dbReference type="Proteomes" id="UP000177103"/>
    </source>
</evidence>
<feature type="transmembrane region" description="Helical" evidence="1">
    <location>
        <begin position="57"/>
        <end position="80"/>
    </location>
</feature>
<dbReference type="InterPro" id="IPR051784">
    <property type="entry name" value="Nod_factor_ABC_transporter"/>
</dbReference>
<keyword evidence="1" id="KW-0472">Membrane</keyword>
<proteinExistence type="predicted"/>
<feature type="transmembrane region" description="Helical" evidence="1">
    <location>
        <begin position="101"/>
        <end position="127"/>
    </location>
</feature>
<protein>
    <recommendedName>
        <fullName evidence="2">ABC transmembrane type-2 domain-containing protein</fullName>
    </recommendedName>
</protein>
<accession>A0A1G1W7V6</accession>
<dbReference type="PROSITE" id="PS51012">
    <property type="entry name" value="ABC_TM2"/>
    <property type="match status" value="1"/>
</dbReference>
<dbReference type="EMBL" id="MHCQ01000039">
    <property type="protein sequence ID" value="OGY23759.1"/>
    <property type="molecule type" value="Genomic_DNA"/>
</dbReference>
<reference evidence="3 4" key="1">
    <citation type="journal article" date="2016" name="Nat. Commun.">
        <title>Thousands of microbial genomes shed light on interconnected biogeochemical processes in an aquifer system.</title>
        <authorList>
            <person name="Anantharaman K."/>
            <person name="Brown C.T."/>
            <person name="Hug L.A."/>
            <person name="Sharon I."/>
            <person name="Castelle C.J."/>
            <person name="Probst A.J."/>
            <person name="Thomas B.C."/>
            <person name="Singh A."/>
            <person name="Wilkins M.J."/>
            <person name="Karaoz U."/>
            <person name="Brodie E.L."/>
            <person name="Williams K.H."/>
            <person name="Hubbard S.S."/>
            <person name="Banfield J.F."/>
        </authorList>
    </citation>
    <scope>NUCLEOTIDE SEQUENCE [LARGE SCALE GENOMIC DNA]</scope>
</reference>
<comment type="caution">
    <text evidence="3">The sequence shown here is derived from an EMBL/GenBank/DDBJ whole genome shotgun (WGS) entry which is preliminary data.</text>
</comment>
<evidence type="ECO:0000259" key="2">
    <source>
        <dbReference type="PROSITE" id="PS51012"/>
    </source>
</evidence>
<feature type="transmembrane region" description="Helical" evidence="1">
    <location>
        <begin position="139"/>
        <end position="164"/>
    </location>
</feature>
<feature type="transmembrane region" description="Helical" evidence="1">
    <location>
        <begin position="21"/>
        <end position="45"/>
    </location>
</feature>
<organism evidence="3 4">
    <name type="scientific">Candidatus Woykebacteria bacterium RBG_13_40_7b</name>
    <dbReference type="NCBI Taxonomy" id="1802594"/>
    <lineage>
        <taxon>Bacteria</taxon>
        <taxon>Candidatus Woykeibacteriota</taxon>
    </lineage>
</organism>
<evidence type="ECO:0000256" key="1">
    <source>
        <dbReference type="SAM" id="Phobius"/>
    </source>
</evidence>
<sequence length="262" mass="30067">MNISRIKAILLQELYITKRSLEVILDLFFFSIMTIVVFGFVSLFLTGNITGASAHYLILGLILWEIIRINQYSISVGALWNVWSRNLSNMFIAPISVREYLAAHMISGVVKTFTIFIIISLVSSLFFKFNIFNLGPLNLFFFFVNLIIFSWTIGIALLGVIFRFGTRIQALAWGSIFLFQPLTASFFPVTVLPNFLQKIAFALPPTYVFEAARAALVDPTFNWKFMLIALVLNAFYFLVSLWFFNYMFRRSKETGQFARLEG</sequence>
<dbReference type="PANTHER" id="PTHR43229:SF3">
    <property type="entry name" value="ABC-TYPE MULTIDRUG TRANSPORT SYSTEM, PERMEASE COMPONENT"/>
    <property type="match status" value="1"/>
</dbReference>
<keyword evidence="1" id="KW-0812">Transmembrane</keyword>
<dbReference type="AlphaFoldDB" id="A0A1G1W7V6"/>
<dbReference type="Proteomes" id="UP000177103">
    <property type="component" value="Unassembled WGS sequence"/>
</dbReference>